<sequence length="61" mass="7232">MQTGTRLRRLFATILVFCAPLQPNELWEEFWVKICNDIPLQLRQFGYAQPVQANVRDYGLY</sequence>
<dbReference type="EMBL" id="ML210384">
    <property type="protein sequence ID" value="TFK18690.1"/>
    <property type="molecule type" value="Genomic_DNA"/>
</dbReference>
<keyword evidence="3" id="KW-1185">Reference proteome</keyword>
<reference evidence="2 3" key="1">
    <citation type="journal article" date="2019" name="Nat. Ecol. Evol.">
        <title>Megaphylogeny resolves global patterns of mushroom evolution.</title>
        <authorList>
            <person name="Varga T."/>
            <person name="Krizsan K."/>
            <person name="Foldi C."/>
            <person name="Dima B."/>
            <person name="Sanchez-Garcia M."/>
            <person name="Sanchez-Ramirez S."/>
            <person name="Szollosi G.J."/>
            <person name="Szarkandi J.G."/>
            <person name="Papp V."/>
            <person name="Albert L."/>
            <person name="Andreopoulos W."/>
            <person name="Angelini C."/>
            <person name="Antonin V."/>
            <person name="Barry K.W."/>
            <person name="Bougher N.L."/>
            <person name="Buchanan P."/>
            <person name="Buyck B."/>
            <person name="Bense V."/>
            <person name="Catcheside P."/>
            <person name="Chovatia M."/>
            <person name="Cooper J."/>
            <person name="Damon W."/>
            <person name="Desjardin D."/>
            <person name="Finy P."/>
            <person name="Geml J."/>
            <person name="Haridas S."/>
            <person name="Hughes K."/>
            <person name="Justo A."/>
            <person name="Karasinski D."/>
            <person name="Kautmanova I."/>
            <person name="Kiss B."/>
            <person name="Kocsube S."/>
            <person name="Kotiranta H."/>
            <person name="LaButti K.M."/>
            <person name="Lechner B.E."/>
            <person name="Liimatainen K."/>
            <person name="Lipzen A."/>
            <person name="Lukacs Z."/>
            <person name="Mihaltcheva S."/>
            <person name="Morgado L.N."/>
            <person name="Niskanen T."/>
            <person name="Noordeloos M.E."/>
            <person name="Ohm R.A."/>
            <person name="Ortiz-Santana B."/>
            <person name="Ovrebo C."/>
            <person name="Racz N."/>
            <person name="Riley R."/>
            <person name="Savchenko A."/>
            <person name="Shiryaev A."/>
            <person name="Soop K."/>
            <person name="Spirin V."/>
            <person name="Szebenyi C."/>
            <person name="Tomsovsky M."/>
            <person name="Tulloss R.E."/>
            <person name="Uehling J."/>
            <person name="Grigoriev I.V."/>
            <person name="Vagvolgyi C."/>
            <person name="Papp T."/>
            <person name="Martin F.M."/>
            <person name="Miettinen O."/>
            <person name="Hibbett D.S."/>
            <person name="Nagy L.G."/>
        </authorList>
    </citation>
    <scope>NUCLEOTIDE SEQUENCE [LARGE SCALE GENOMIC DNA]</scope>
    <source>
        <strain evidence="2 3">CBS 121175</strain>
    </source>
</reference>
<evidence type="ECO:0000313" key="3">
    <source>
        <dbReference type="Proteomes" id="UP000307440"/>
    </source>
</evidence>
<dbReference type="Proteomes" id="UP000307440">
    <property type="component" value="Unassembled WGS sequence"/>
</dbReference>
<keyword evidence="1" id="KW-0732">Signal</keyword>
<organism evidence="2 3">
    <name type="scientific">Coprinopsis marcescibilis</name>
    <name type="common">Agaric fungus</name>
    <name type="synonym">Psathyrella marcescibilis</name>
    <dbReference type="NCBI Taxonomy" id="230819"/>
    <lineage>
        <taxon>Eukaryota</taxon>
        <taxon>Fungi</taxon>
        <taxon>Dikarya</taxon>
        <taxon>Basidiomycota</taxon>
        <taxon>Agaricomycotina</taxon>
        <taxon>Agaricomycetes</taxon>
        <taxon>Agaricomycetidae</taxon>
        <taxon>Agaricales</taxon>
        <taxon>Agaricineae</taxon>
        <taxon>Psathyrellaceae</taxon>
        <taxon>Coprinopsis</taxon>
    </lineage>
</organism>
<dbReference type="AlphaFoldDB" id="A0A5C3KF70"/>
<name>A0A5C3KF70_COPMA</name>
<evidence type="ECO:0000256" key="1">
    <source>
        <dbReference type="SAM" id="SignalP"/>
    </source>
</evidence>
<gene>
    <name evidence="2" type="ORF">FA15DRAFT_570423</name>
</gene>
<evidence type="ECO:0000313" key="2">
    <source>
        <dbReference type="EMBL" id="TFK18690.1"/>
    </source>
</evidence>
<feature type="non-terminal residue" evidence="2">
    <location>
        <position position="61"/>
    </location>
</feature>
<feature type="signal peptide" evidence="1">
    <location>
        <begin position="1"/>
        <end position="26"/>
    </location>
</feature>
<dbReference type="OrthoDB" id="1728974at2759"/>
<protein>
    <submittedName>
        <fullName evidence="2">Uncharacterized protein</fullName>
    </submittedName>
</protein>
<dbReference type="STRING" id="230819.A0A5C3KF70"/>
<feature type="chain" id="PRO_5023046840" evidence="1">
    <location>
        <begin position="27"/>
        <end position="61"/>
    </location>
</feature>
<accession>A0A5C3KF70</accession>
<proteinExistence type="predicted"/>